<feature type="compositionally biased region" description="Acidic residues" evidence="4">
    <location>
        <begin position="330"/>
        <end position="342"/>
    </location>
</feature>
<dbReference type="SMART" id="SM00479">
    <property type="entry name" value="EXOIII"/>
    <property type="match status" value="1"/>
</dbReference>
<protein>
    <submittedName>
        <fullName evidence="6">Inhibitor of the KinA pathway to sporulation, predicted exonuclease</fullName>
    </submittedName>
</protein>
<dbReference type="InterPro" id="IPR012337">
    <property type="entry name" value="RNaseH-like_sf"/>
</dbReference>
<sequence>MDYIVMDLEWNQCPYGKGNEAKGLPFEIIEIGAVKLNEDFEIIDKFSEIIKPRIYKQLHYKVKDITHITLDELYEGRSFRSVIYDFLEWCGDDYRFVTWGTMDLRELQRNMKFYHLERVLDFPLFFYDLQKMYSLCYENGRTKRTLSYAVEELKIDMDIPFHRAIDDSIYTARVMKTMDFKKVQGFFSVDTFYLPRIKEEEIFIRFENYTKYVSREFFDKEEMFRDKELTTMNCNICDKPLERRINWFSDGMKTHYCVGYCKEHGLVRGKLRIKSAEEDMCYAIKILKSTDEEGAQKIADKQKAIREKRRERRIREKMEMREEKEKGSSYEEEIEEIEELDD</sequence>
<evidence type="ECO:0000313" key="7">
    <source>
        <dbReference type="Proteomes" id="UP000190814"/>
    </source>
</evidence>
<dbReference type="InterPro" id="IPR047201">
    <property type="entry name" value="ERI-1_3'hExo-like"/>
</dbReference>
<dbReference type="Gene3D" id="3.30.420.10">
    <property type="entry name" value="Ribonuclease H-like superfamily/Ribonuclease H"/>
    <property type="match status" value="1"/>
</dbReference>
<accession>A0A1T4VEG2</accession>
<evidence type="ECO:0000256" key="4">
    <source>
        <dbReference type="SAM" id="MobiDB-lite"/>
    </source>
</evidence>
<organism evidence="6 7">
    <name type="scientific">Eubacterium uniforme</name>
    <dbReference type="NCBI Taxonomy" id="39495"/>
    <lineage>
        <taxon>Bacteria</taxon>
        <taxon>Bacillati</taxon>
        <taxon>Bacillota</taxon>
        <taxon>Clostridia</taxon>
        <taxon>Eubacteriales</taxon>
        <taxon>Eubacteriaceae</taxon>
        <taxon>Eubacterium</taxon>
    </lineage>
</organism>
<dbReference type="OrthoDB" id="159416at2"/>
<dbReference type="InterPro" id="IPR051274">
    <property type="entry name" value="3-5_Exoribonuclease"/>
</dbReference>
<dbReference type="Proteomes" id="UP000190814">
    <property type="component" value="Unassembled WGS sequence"/>
</dbReference>
<evidence type="ECO:0000256" key="2">
    <source>
        <dbReference type="ARBA" id="ARBA00022801"/>
    </source>
</evidence>
<dbReference type="InterPro" id="IPR036397">
    <property type="entry name" value="RNaseH_sf"/>
</dbReference>
<name>A0A1T4VEG2_9FIRM</name>
<keyword evidence="7" id="KW-1185">Reference proteome</keyword>
<feature type="region of interest" description="Disordered" evidence="4">
    <location>
        <begin position="315"/>
        <end position="342"/>
    </location>
</feature>
<dbReference type="InterPro" id="IPR013520">
    <property type="entry name" value="Ribonucl_H"/>
</dbReference>
<dbReference type="RefSeq" id="WP_078765693.1">
    <property type="nucleotide sequence ID" value="NZ_FUXZ01000004.1"/>
</dbReference>
<gene>
    <name evidence="6" type="ORF">SAMN02745111_00813</name>
</gene>
<dbReference type="PANTHER" id="PTHR23044">
    <property type="entry name" value="3'-5' EXONUCLEASE ERI1-RELATED"/>
    <property type="match status" value="1"/>
</dbReference>
<evidence type="ECO:0000256" key="3">
    <source>
        <dbReference type="ARBA" id="ARBA00022839"/>
    </source>
</evidence>
<keyword evidence="3 6" id="KW-0269">Exonuclease</keyword>
<dbReference type="CDD" id="cd06133">
    <property type="entry name" value="ERI-1_3'hExo_like"/>
    <property type="match status" value="1"/>
</dbReference>
<dbReference type="SUPFAM" id="SSF53098">
    <property type="entry name" value="Ribonuclease H-like"/>
    <property type="match status" value="1"/>
</dbReference>
<dbReference type="PANTHER" id="PTHR23044:SF61">
    <property type="entry name" value="3'-5' EXORIBONUCLEASE 1-RELATED"/>
    <property type="match status" value="1"/>
</dbReference>
<dbReference type="EMBL" id="FUXZ01000004">
    <property type="protein sequence ID" value="SKA63364.1"/>
    <property type="molecule type" value="Genomic_DNA"/>
</dbReference>
<feature type="domain" description="Exonuclease" evidence="5">
    <location>
        <begin position="2"/>
        <end position="184"/>
    </location>
</feature>
<keyword evidence="1" id="KW-0540">Nuclease</keyword>
<proteinExistence type="predicted"/>
<dbReference type="Pfam" id="PF00929">
    <property type="entry name" value="RNase_T"/>
    <property type="match status" value="1"/>
</dbReference>
<dbReference type="AlphaFoldDB" id="A0A1T4VEG2"/>
<reference evidence="6 7" key="1">
    <citation type="submission" date="2017-02" db="EMBL/GenBank/DDBJ databases">
        <authorList>
            <person name="Peterson S.W."/>
        </authorList>
    </citation>
    <scope>NUCLEOTIDE SEQUENCE [LARGE SCALE GENOMIC DNA]</scope>
    <source>
        <strain evidence="6 7">ATCC 35992</strain>
    </source>
</reference>
<dbReference type="STRING" id="39495.SAMN02745111_00813"/>
<evidence type="ECO:0000259" key="5">
    <source>
        <dbReference type="SMART" id="SM00479"/>
    </source>
</evidence>
<evidence type="ECO:0000256" key="1">
    <source>
        <dbReference type="ARBA" id="ARBA00022722"/>
    </source>
</evidence>
<feature type="compositionally biased region" description="Basic and acidic residues" evidence="4">
    <location>
        <begin position="315"/>
        <end position="329"/>
    </location>
</feature>
<dbReference type="GO" id="GO:0003676">
    <property type="term" value="F:nucleic acid binding"/>
    <property type="evidence" value="ECO:0007669"/>
    <property type="project" value="InterPro"/>
</dbReference>
<keyword evidence="2" id="KW-0378">Hydrolase</keyword>
<evidence type="ECO:0000313" key="6">
    <source>
        <dbReference type="EMBL" id="SKA63364.1"/>
    </source>
</evidence>
<dbReference type="GO" id="GO:0000175">
    <property type="term" value="F:3'-5'-RNA exonuclease activity"/>
    <property type="evidence" value="ECO:0007669"/>
    <property type="project" value="InterPro"/>
</dbReference>